<accession>A0A1E3HQC7</accession>
<protein>
    <recommendedName>
        <fullName evidence="5">Actin-like ATPase domain-containing protein</fullName>
    </recommendedName>
</protein>
<gene>
    <name evidence="3" type="ORF">L202_04155</name>
</gene>
<proteinExistence type="inferred from homology"/>
<dbReference type="EMBL" id="AWGJ01000006">
    <property type="protein sequence ID" value="ODN78532.1"/>
    <property type="molecule type" value="Genomic_DNA"/>
</dbReference>
<reference evidence="3 4" key="1">
    <citation type="submission" date="2016-06" db="EMBL/GenBank/DDBJ databases">
        <title>Evolution of pathogenesis and genome organization in the Tremellales.</title>
        <authorList>
            <person name="Cuomo C."/>
            <person name="Litvintseva A."/>
            <person name="Heitman J."/>
            <person name="Chen Y."/>
            <person name="Sun S."/>
            <person name="Springer D."/>
            <person name="Dromer F."/>
            <person name="Young S."/>
            <person name="Zeng Q."/>
            <person name="Chapman S."/>
            <person name="Gujja S."/>
            <person name="Saif S."/>
            <person name="Birren B."/>
        </authorList>
    </citation>
    <scope>NUCLEOTIDE SEQUENCE [LARGE SCALE GENOMIC DNA]</scope>
    <source>
        <strain evidence="3 4">CBS 6039</strain>
    </source>
</reference>
<dbReference type="Gene3D" id="3.90.640.10">
    <property type="entry name" value="Actin, Chain A, domain 4"/>
    <property type="match status" value="2"/>
</dbReference>
<dbReference type="RefSeq" id="XP_018993578.1">
    <property type="nucleotide sequence ID" value="XM_019138142.1"/>
</dbReference>
<keyword evidence="4" id="KW-1185">Reference proteome</keyword>
<name>A0A1E3HQC7_9TREE</name>
<organism evidence="3 4">
    <name type="scientific">Cryptococcus amylolentus CBS 6039</name>
    <dbReference type="NCBI Taxonomy" id="1295533"/>
    <lineage>
        <taxon>Eukaryota</taxon>
        <taxon>Fungi</taxon>
        <taxon>Dikarya</taxon>
        <taxon>Basidiomycota</taxon>
        <taxon>Agaricomycotina</taxon>
        <taxon>Tremellomycetes</taxon>
        <taxon>Tremellales</taxon>
        <taxon>Cryptococcaceae</taxon>
        <taxon>Cryptococcus</taxon>
    </lineage>
</organism>
<comment type="caution">
    <text evidence="3">The sequence shown here is derived from an EMBL/GenBank/DDBJ whole genome shotgun (WGS) entry which is preliminary data.</text>
</comment>
<dbReference type="GeneID" id="30155464"/>
<evidence type="ECO:0000256" key="2">
    <source>
        <dbReference type="SAM" id="MobiDB-lite"/>
    </source>
</evidence>
<dbReference type="FunFam" id="3.30.420.40:FF:000308">
    <property type="entry name" value="Unplaced genomic scaffold supercont1.11, whole genome shotgun sequence"/>
    <property type="match status" value="1"/>
</dbReference>
<dbReference type="AlphaFoldDB" id="A0A1E3HQC7"/>
<dbReference type="InterPro" id="IPR004000">
    <property type="entry name" value="Actin"/>
</dbReference>
<sequence>MAFTTPTKTPTKRPAFAAEAGVGKPRPTGASPAYSSRRHSLYGIEDRVVLDLGSRTWKVGFSGEPDPRAVFFACGSSTRDQSSEAWDLDLDSVNAIRGSRSEGDRLIGIRIVERLREVFAKHLLADSKQRKVIVAENTFLPTYLKEHIARTLFDNLRVPSVAFTPSSLLALGSCGRITGLVVDVGWLETSITPVYNSRPLFSLSRSTPLAGRTLHTRVRSLLHLYGSYIAPLKSLGDLSRDRSEGVPLALLDDAFVEKFVTEGLFVGGVFVEPEDNDDAEMEDPGDMDEAKSGKLEDLHLVRSLKSRYQPSSSAKDMTFSVRPPTGVTTMGYGTIMVPGWVRERAAEVLFEDDESDEAEALPHAILSSILKLPVDLRPELISTILVVGGTSSLPNFIPRLRISLLQNLLPPPSFSSDEPPPPPSPIGTLASKLEDAKLWRLRKSQPYQEIYGLFDKVAILNDPAPVDGAGNGKGGRAPRWVPSLMTWVGGSLAGSLRTGGPEMTRETYDTLLSAYLARGEVYREELEEAYPSVAASVGVSVEDLRVGEAVKDARGLGRRRGWRYGKCVIEDWSQTVKV</sequence>
<evidence type="ECO:0008006" key="5">
    <source>
        <dbReference type="Google" id="ProtNLM"/>
    </source>
</evidence>
<dbReference type="Gene3D" id="3.30.420.40">
    <property type="match status" value="3"/>
</dbReference>
<dbReference type="InterPro" id="IPR043129">
    <property type="entry name" value="ATPase_NBD"/>
</dbReference>
<dbReference type="PANTHER" id="PTHR11937">
    <property type="entry name" value="ACTIN"/>
    <property type="match status" value="1"/>
</dbReference>
<dbReference type="Proteomes" id="UP000094065">
    <property type="component" value="Unassembled WGS sequence"/>
</dbReference>
<dbReference type="SMART" id="SM00268">
    <property type="entry name" value="ACTIN"/>
    <property type="match status" value="1"/>
</dbReference>
<evidence type="ECO:0000256" key="1">
    <source>
        <dbReference type="RuleBase" id="RU000487"/>
    </source>
</evidence>
<evidence type="ECO:0000313" key="4">
    <source>
        <dbReference type="Proteomes" id="UP000094065"/>
    </source>
</evidence>
<dbReference type="SUPFAM" id="SSF53067">
    <property type="entry name" value="Actin-like ATPase domain"/>
    <property type="match status" value="2"/>
</dbReference>
<comment type="similarity">
    <text evidence="1">Belongs to the actin family.</text>
</comment>
<evidence type="ECO:0000313" key="3">
    <source>
        <dbReference type="EMBL" id="ODN78532.1"/>
    </source>
</evidence>
<dbReference type="Pfam" id="PF00022">
    <property type="entry name" value="Actin"/>
    <property type="match status" value="2"/>
</dbReference>
<dbReference type="OrthoDB" id="337660at2759"/>
<feature type="region of interest" description="Disordered" evidence="2">
    <location>
        <begin position="1"/>
        <end position="35"/>
    </location>
</feature>
<dbReference type="FunFam" id="3.30.420.40:FF:000334">
    <property type="entry name" value="Unplaced genomic scaffold supercont1.162, whole genome shotgun sequence"/>
    <property type="match status" value="1"/>
</dbReference>
<dbReference type="STRING" id="1295533.A0A1E3HQC7"/>